<accession>A0A6J6WLA4</accession>
<dbReference type="InterPro" id="IPR051623">
    <property type="entry name" value="FTCD"/>
</dbReference>
<feature type="domain" description="Formiminotransferase C-terminal subdomain" evidence="3">
    <location>
        <begin position="164"/>
        <end position="283"/>
    </location>
</feature>
<dbReference type="GO" id="GO:0030409">
    <property type="term" value="F:glutamate formimidoyltransferase activity"/>
    <property type="evidence" value="ECO:0007669"/>
    <property type="project" value="UniProtKB-EC"/>
</dbReference>
<feature type="domain" description="Formiminotransferase N-terminal subdomain" evidence="4">
    <location>
        <begin position="1"/>
        <end position="163"/>
    </location>
</feature>
<dbReference type="EMBL" id="CAEZZU010000142">
    <property type="protein sequence ID" value="CAB4783037.1"/>
    <property type="molecule type" value="Genomic_DNA"/>
</dbReference>
<dbReference type="InterPro" id="IPR012886">
    <property type="entry name" value="Formiminotransferase_N"/>
</dbReference>
<proteinExistence type="predicted"/>
<dbReference type="SUPFAM" id="SSF55116">
    <property type="entry name" value="Formiminotransferase domain of formiminotransferase-cyclodeaminase"/>
    <property type="match status" value="2"/>
</dbReference>
<evidence type="ECO:0000256" key="1">
    <source>
        <dbReference type="ARBA" id="ARBA00012252"/>
    </source>
</evidence>
<dbReference type="InterPro" id="IPR037070">
    <property type="entry name" value="Formiminotransferase_C_sf"/>
</dbReference>
<sequence length="287" mass="30620">MLECVINISEGQDAAVLASLSAACGDALLDRHTDVDHHRSVFTLAGSDPSKAIEAARALTDAASSRIDIRTHFGVHPRLGVIDVVPFVALHSTPANEAAQAALDYARWVVETHSVPVFLYGDADLENRSLPDARRTAFKTRSPDLGPSEPHLTLGAIAVGARPPMVAINVDIDKDDLALAREIAGKVRERDGGLPGVRSLGFDLPHLGQVQVSMNIVGLEQTSIEEACVEVERLIVASGASVARIELVGLVPDAALTACSKEFLERSGLSENISLERRVAGREEFRS</sequence>
<dbReference type="Pfam" id="PF02971">
    <property type="entry name" value="FTCD"/>
    <property type="match status" value="1"/>
</dbReference>
<dbReference type="EMBL" id="CAEZWM010000268">
    <property type="protein sequence ID" value="CAB4673392.1"/>
    <property type="molecule type" value="Genomic_DNA"/>
</dbReference>
<evidence type="ECO:0000256" key="2">
    <source>
        <dbReference type="ARBA" id="ARBA00022679"/>
    </source>
</evidence>
<evidence type="ECO:0000259" key="4">
    <source>
        <dbReference type="SMART" id="SM01222"/>
    </source>
</evidence>
<dbReference type="PANTHER" id="PTHR12234">
    <property type="entry name" value="FORMIMINOTRANSFERASE-CYCLODEAMINASE"/>
    <property type="match status" value="1"/>
</dbReference>
<evidence type="ECO:0000313" key="6">
    <source>
        <dbReference type="EMBL" id="CAB4783037.1"/>
    </source>
</evidence>
<protein>
    <recommendedName>
        <fullName evidence="1">glutamate formimidoyltransferase</fullName>
        <ecNumber evidence="1">2.1.2.5</ecNumber>
    </recommendedName>
</protein>
<dbReference type="AlphaFoldDB" id="A0A6J6WLA4"/>
<dbReference type="PANTHER" id="PTHR12234:SF1">
    <property type="entry name" value="FORMIMINOTRANSFERASE N-TERMINAL SUBDOMAIN-CONTAINING PROTEIN"/>
    <property type="match status" value="1"/>
</dbReference>
<dbReference type="SMART" id="SM01221">
    <property type="entry name" value="FTCD"/>
    <property type="match status" value="1"/>
</dbReference>
<organism evidence="6">
    <name type="scientific">freshwater metagenome</name>
    <dbReference type="NCBI Taxonomy" id="449393"/>
    <lineage>
        <taxon>unclassified sequences</taxon>
        <taxon>metagenomes</taxon>
        <taxon>ecological metagenomes</taxon>
    </lineage>
</organism>
<dbReference type="GO" id="GO:0005542">
    <property type="term" value="F:folic acid binding"/>
    <property type="evidence" value="ECO:0007669"/>
    <property type="project" value="InterPro"/>
</dbReference>
<dbReference type="InterPro" id="IPR013802">
    <property type="entry name" value="Formiminotransferase_C"/>
</dbReference>
<dbReference type="EC" id="2.1.2.5" evidence="1"/>
<evidence type="ECO:0000259" key="3">
    <source>
        <dbReference type="SMART" id="SM01221"/>
    </source>
</evidence>
<reference evidence="6" key="1">
    <citation type="submission" date="2020-05" db="EMBL/GenBank/DDBJ databases">
        <authorList>
            <person name="Chiriac C."/>
            <person name="Salcher M."/>
            <person name="Ghai R."/>
            <person name="Kavagutti S V."/>
        </authorList>
    </citation>
    <scope>NUCLEOTIDE SEQUENCE</scope>
</reference>
<dbReference type="Pfam" id="PF07837">
    <property type="entry name" value="FTCD_N"/>
    <property type="match status" value="1"/>
</dbReference>
<dbReference type="Gene3D" id="3.30.70.670">
    <property type="entry name" value="Formiminotransferase, C-terminal subdomain"/>
    <property type="match status" value="1"/>
</dbReference>
<dbReference type="SMART" id="SM01222">
    <property type="entry name" value="FTCD_N"/>
    <property type="match status" value="1"/>
</dbReference>
<dbReference type="InterPro" id="IPR037064">
    <property type="entry name" value="Formiminotransferase_N_sf"/>
</dbReference>
<name>A0A6J6WLA4_9ZZZZ</name>
<evidence type="ECO:0000313" key="7">
    <source>
        <dbReference type="EMBL" id="CAB4866930.1"/>
    </source>
</evidence>
<evidence type="ECO:0000313" key="5">
    <source>
        <dbReference type="EMBL" id="CAB4673392.1"/>
    </source>
</evidence>
<gene>
    <name evidence="5" type="ORF">UFOPK2242_01586</name>
    <name evidence="6" type="ORF">UFOPK2925_00975</name>
    <name evidence="7" type="ORF">UFOPK3317_00699</name>
</gene>
<keyword evidence="2" id="KW-0808">Transferase</keyword>
<dbReference type="EMBL" id="CAFBLK010000101">
    <property type="protein sequence ID" value="CAB4866930.1"/>
    <property type="molecule type" value="Genomic_DNA"/>
</dbReference>
<dbReference type="InterPro" id="IPR022384">
    <property type="entry name" value="FormiminoTrfase_cat_dom_sf"/>
</dbReference>
<dbReference type="Gene3D" id="3.30.990.10">
    <property type="entry name" value="Formiminotransferase, N-terminal subdomain"/>
    <property type="match status" value="1"/>
</dbReference>